<dbReference type="AlphaFoldDB" id="A0A1G8K2K4"/>
<evidence type="ECO:0000313" key="2">
    <source>
        <dbReference type="EMBL" id="SDI37629.1"/>
    </source>
</evidence>
<dbReference type="SUPFAM" id="SSF53850">
    <property type="entry name" value="Periplasmic binding protein-like II"/>
    <property type="match status" value="1"/>
</dbReference>
<dbReference type="GO" id="GO:0043190">
    <property type="term" value="C:ATP-binding cassette (ABC) transporter complex"/>
    <property type="evidence" value="ECO:0007669"/>
    <property type="project" value="InterPro"/>
</dbReference>
<dbReference type="OrthoDB" id="9801163at2"/>
<dbReference type="Pfam" id="PF04069">
    <property type="entry name" value="OpuAC"/>
    <property type="match status" value="1"/>
</dbReference>
<gene>
    <name evidence="2" type="ORF">SAMN05216352_10737</name>
</gene>
<dbReference type="Gene3D" id="3.40.190.10">
    <property type="entry name" value="Periplasmic binding protein-like II"/>
    <property type="match status" value="1"/>
</dbReference>
<dbReference type="EMBL" id="FNDU01000007">
    <property type="protein sequence ID" value="SDI37629.1"/>
    <property type="molecule type" value="Genomic_DNA"/>
</dbReference>
<organism evidence="2 3">
    <name type="scientific">Alteribacillus bidgolensis</name>
    <dbReference type="NCBI Taxonomy" id="930129"/>
    <lineage>
        <taxon>Bacteria</taxon>
        <taxon>Bacillati</taxon>
        <taxon>Bacillota</taxon>
        <taxon>Bacilli</taxon>
        <taxon>Bacillales</taxon>
        <taxon>Bacillaceae</taxon>
        <taxon>Alteribacillus</taxon>
    </lineage>
</organism>
<sequence length="327" mass="37530">MIFAINIVRGEVMKNKTCKNYKKKTLILFLLFLFLLFGCMNGHSNNELEKQPTSKGKLTIGAKDFTEQSLLLTITSVYLRENGYEVETVSNMSSPDLRSALVDDNIDFYWEYTGTALTLHLNEKGENDPETAYKKVKGLDKENDIVWLEKSEFNNTYAILVREEFSKKHGITTVSDLADYIKNGGELKLASEKEFYKREDGLKRLEEAYDFDLSSDQVIGLDYNLTYKALEDKRADAIVGFVTDGSIHNLNIVALEDDQSFFPAYNVAPVVRKEVIEKFNDLPELLNNIAERLDNETIRTLNYQVDIEHANTLEVSRNWLKEEELID</sequence>
<proteinExistence type="predicted"/>
<dbReference type="Gene3D" id="3.40.190.120">
    <property type="entry name" value="Osmoprotection protein (prox), domain 2"/>
    <property type="match status" value="1"/>
</dbReference>
<protein>
    <submittedName>
        <fullName evidence="2">Osmoprotectant transport system substrate-binding protein</fullName>
    </submittedName>
</protein>
<dbReference type="InterPro" id="IPR007210">
    <property type="entry name" value="ABC_Gly_betaine_transp_sub-bd"/>
</dbReference>
<dbReference type="STRING" id="930129.SAMN05216352_10737"/>
<evidence type="ECO:0000313" key="3">
    <source>
        <dbReference type="Proteomes" id="UP000199017"/>
    </source>
</evidence>
<dbReference type="Proteomes" id="UP000199017">
    <property type="component" value="Unassembled WGS sequence"/>
</dbReference>
<feature type="domain" description="ABC-type glycine betaine transport system substrate-binding" evidence="1">
    <location>
        <begin position="57"/>
        <end position="322"/>
    </location>
</feature>
<name>A0A1G8K2K4_9BACI</name>
<reference evidence="2 3" key="1">
    <citation type="submission" date="2016-10" db="EMBL/GenBank/DDBJ databases">
        <authorList>
            <person name="de Groot N.N."/>
        </authorList>
    </citation>
    <scope>NUCLEOTIDE SEQUENCE [LARGE SCALE GENOMIC DNA]</scope>
    <source>
        <strain evidence="3">P4B,CCM 7963,CECT 7998,DSM 25260,IBRC-M 10614,KCTC 13821</strain>
    </source>
</reference>
<accession>A0A1G8K2K4</accession>
<keyword evidence="3" id="KW-1185">Reference proteome</keyword>
<dbReference type="GO" id="GO:0022857">
    <property type="term" value="F:transmembrane transporter activity"/>
    <property type="evidence" value="ECO:0007669"/>
    <property type="project" value="InterPro"/>
</dbReference>
<evidence type="ECO:0000259" key="1">
    <source>
        <dbReference type="Pfam" id="PF04069"/>
    </source>
</evidence>